<dbReference type="InterPro" id="IPR043128">
    <property type="entry name" value="Rev_trsase/Diguanyl_cyclase"/>
</dbReference>
<reference evidence="1" key="1">
    <citation type="submission" date="2021-03" db="EMBL/GenBank/DDBJ databases">
        <title>Draft genome sequence of rust myrtle Austropuccinia psidii MF-1, a brazilian biotype.</title>
        <authorList>
            <person name="Quecine M.C."/>
            <person name="Pachon D.M.R."/>
            <person name="Bonatelli M.L."/>
            <person name="Correr F.H."/>
            <person name="Franceschini L.M."/>
            <person name="Leite T.F."/>
            <person name="Margarido G.R.A."/>
            <person name="Almeida C.A."/>
            <person name="Ferrarezi J.A."/>
            <person name="Labate C.A."/>
        </authorList>
    </citation>
    <scope>NUCLEOTIDE SEQUENCE</scope>
    <source>
        <strain evidence="1">MF-1</strain>
    </source>
</reference>
<accession>A0A9Q3Q5W9</accession>
<dbReference type="Gene3D" id="3.30.70.270">
    <property type="match status" value="1"/>
</dbReference>
<evidence type="ECO:0000313" key="1">
    <source>
        <dbReference type="EMBL" id="MBW0586716.1"/>
    </source>
</evidence>
<dbReference type="SUPFAM" id="SSF56672">
    <property type="entry name" value="DNA/RNA polymerases"/>
    <property type="match status" value="1"/>
</dbReference>
<dbReference type="InterPro" id="IPR043502">
    <property type="entry name" value="DNA/RNA_pol_sf"/>
</dbReference>
<keyword evidence="2" id="KW-1185">Reference proteome</keyword>
<proteinExistence type="predicted"/>
<comment type="caution">
    <text evidence="1">The sequence shown here is derived from an EMBL/GenBank/DDBJ whole genome shotgun (WGS) entry which is preliminary data.</text>
</comment>
<gene>
    <name evidence="1" type="ORF">O181_126431</name>
</gene>
<protein>
    <submittedName>
        <fullName evidence="1">Uncharacterized protein</fullName>
    </submittedName>
</protein>
<dbReference type="EMBL" id="AVOT02124692">
    <property type="protein sequence ID" value="MBW0586716.1"/>
    <property type="molecule type" value="Genomic_DNA"/>
</dbReference>
<dbReference type="Gene3D" id="3.10.10.10">
    <property type="entry name" value="HIV Type 1 Reverse Transcriptase, subunit A, domain 1"/>
    <property type="match status" value="1"/>
</dbReference>
<dbReference type="Proteomes" id="UP000765509">
    <property type="component" value="Unassembled WGS sequence"/>
</dbReference>
<organism evidence="1 2">
    <name type="scientific">Austropuccinia psidii MF-1</name>
    <dbReference type="NCBI Taxonomy" id="1389203"/>
    <lineage>
        <taxon>Eukaryota</taxon>
        <taxon>Fungi</taxon>
        <taxon>Dikarya</taxon>
        <taxon>Basidiomycota</taxon>
        <taxon>Pucciniomycotina</taxon>
        <taxon>Pucciniomycetes</taxon>
        <taxon>Pucciniales</taxon>
        <taxon>Sphaerophragmiaceae</taxon>
        <taxon>Austropuccinia</taxon>
    </lineage>
</organism>
<name>A0A9Q3Q5W9_9BASI</name>
<dbReference type="AlphaFoldDB" id="A0A9Q3Q5W9"/>
<evidence type="ECO:0000313" key="2">
    <source>
        <dbReference type="Proteomes" id="UP000765509"/>
    </source>
</evidence>
<sequence>MRKELINLLYTYRNSFSSSNEPLCSTRWHEADINLDIYNTNPVVLKRPAYPEIPRAIEALEKCIQKLKQLCVLIKLGHNKEVEVTTPVIIAWNNDKSRMVGDFRVLNTDTVSDRYPIPRIKEALAQLALAQYTTSMDS</sequence>